<organism evidence="1 2">
    <name type="scientific">Brunnivagina elsteri CCALA 953</name>
    <dbReference type="NCBI Taxonomy" id="987040"/>
    <lineage>
        <taxon>Bacteria</taxon>
        <taxon>Bacillati</taxon>
        <taxon>Cyanobacteriota</taxon>
        <taxon>Cyanophyceae</taxon>
        <taxon>Nostocales</taxon>
        <taxon>Calotrichaceae</taxon>
        <taxon>Brunnivagina</taxon>
    </lineage>
</organism>
<sequence length="140" mass="16090">MTQTVDSLFDTGLERYKAGESVTELIPVFKEVCDRSPKSSSAWTCLAWLYLLDGKANLAYKAAQKAVKINQQDPQARVNLILAMLETGQKGLREHVEFAQQLIFVNEEWREELKQSIEDGLTRKPDWKSLIKVKNWLFES</sequence>
<proteinExistence type="predicted"/>
<dbReference type="InterPro" id="IPR011990">
    <property type="entry name" value="TPR-like_helical_dom_sf"/>
</dbReference>
<dbReference type="SUPFAM" id="SSF48452">
    <property type="entry name" value="TPR-like"/>
    <property type="match status" value="1"/>
</dbReference>
<name>A0A2A2TFI7_9CYAN</name>
<dbReference type="Gene3D" id="1.25.40.10">
    <property type="entry name" value="Tetratricopeptide repeat domain"/>
    <property type="match status" value="1"/>
</dbReference>
<gene>
    <name evidence="1" type="ORF">CK510_18945</name>
</gene>
<keyword evidence="2" id="KW-1185">Reference proteome</keyword>
<comment type="caution">
    <text evidence="1">The sequence shown here is derived from an EMBL/GenBank/DDBJ whole genome shotgun (WGS) entry which is preliminary data.</text>
</comment>
<accession>A0A2A2TFI7</accession>
<dbReference type="EMBL" id="NTFS01000231">
    <property type="protein sequence ID" value="PAX52510.1"/>
    <property type="molecule type" value="Genomic_DNA"/>
</dbReference>
<dbReference type="OrthoDB" id="423802at2"/>
<dbReference type="Proteomes" id="UP000218238">
    <property type="component" value="Unassembled WGS sequence"/>
</dbReference>
<reference evidence="1 2" key="1">
    <citation type="submission" date="2017-08" db="EMBL/GenBank/DDBJ databases">
        <title>Draft genome sequence of filamentous cyanobacterium Calothrix elsteri CCALA 953.</title>
        <authorList>
            <person name="Gagunashvili A.N."/>
            <person name="Elster J."/>
            <person name="Andresson O.S."/>
        </authorList>
    </citation>
    <scope>NUCLEOTIDE SEQUENCE [LARGE SCALE GENOMIC DNA]</scope>
    <source>
        <strain evidence="1 2">CCALA 953</strain>
    </source>
</reference>
<dbReference type="RefSeq" id="WP_095723184.1">
    <property type="nucleotide sequence ID" value="NZ_NTFS01000231.1"/>
</dbReference>
<evidence type="ECO:0000313" key="1">
    <source>
        <dbReference type="EMBL" id="PAX52510.1"/>
    </source>
</evidence>
<protein>
    <submittedName>
        <fullName evidence="1">Uncharacterized protein</fullName>
    </submittedName>
</protein>
<evidence type="ECO:0000313" key="2">
    <source>
        <dbReference type="Proteomes" id="UP000218238"/>
    </source>
</evidence>
<dbReference type="AlphaFoldDB" id="A0A2A2TFI7"/>